<dbReference type="EMBL" id="JAUKUD010000007">
    <property type="protein sequence ID" value="KAK0738736.1"/>
    <property type="molecule type" value="Genomic_DNA"/>
</dbReference>
<organism evidence="10 11">
    <name type="scientific">Schizothecium vesticola</name>
    <dbReference type="NCBI Taxonomy" id="314040"/>
    <lineage>
        <taxon>Eukaryota</taxon>
        <taxon>Fungi</taxon>
        <taxon>Dikarya</taxon>
        <taxon>Ascomycota</taxon>
        <taxon>Pezizomycotina</taxon>
        <taxon>Sordariomycetes</taxon>
        <taxon>Sordariomycetidae</taxon>
        <taxon>Sordariales</taxon>
        <taxon>Schizotheciaceae</taxon>
        <taxon>Schizothecium</taxon>
    </lineage>
</organism>
<dbReference type="PROSITE" id="PS51257">
    <property type="entry name" value="PROKAR_LIPOPROTEIN"/>
    <property type="match status" value="1"/>
</dbReference>
<evidence type="ECO:0000313" key="11">
    <source>
        <dbReference type="Proteomes" id="UP001172155"/>
    </source>
</evidence>
<gene>
    <name evidence="10" type="ORF">B0T18DRAFT_475356</name>
</gene>
<dbReference type="Proteomes" id="UP001172155">
    <property type="component" value="Unassembled WGS sequence"/>
</dbReference>
<dbReference type="SMART" id="SM00631">
    <property type="entry name" value="Zn_pept"/>
    <property type="match status" value="1"/>
</dbReference>
<evidence type="ECO:0000256" key="5">
    <source>
        <dbReference type="ARBA" id="ARBA00022833"/>
    </source>
</evidence>
<evidence type="ECO:0000256" key="8">
    <source>
        <dbReference type="SAM" id="SignalP"/>
    </source>
</evidence>
<sequence>MKLPLLTAVAAHLLVASGCLLDIERQGGHVVDRRSTLHRRQALNGSSIPISVGDRFSDGKSVPQGVGFHPTGNFSTVYNLAEIDSATKALCREFNLPCFDTPYKTYEQRTISGLKLGGSPHPTNASYTVLISAGIHARERGGPDHLLNFASDLLHADRAGTGLTYGGMSYLPSEVRTALSVGVVLLPLLNPDGVAHDHATNLCWRKNRNPAHAVPGNPHTVGVDLNRNFSPLWNHTKYFVPKGPAPASDDPASEIYRGAGPLSEPETQDVDWVMDKHRNLGWFMDVHSMAGIVIHGWFHESNQFRDPDMNFRNEEYHGKVGAYPDADGTRYREFIEAKDWDAMSIAAARVAGGMTDSTGTTYVGLPAADFTPSSGSSGDHGMWRALTGKGGKKVRGLGMEFGGSNRGVECEFYPTVQRHQMSMIETGAGFMELLLNAARLG</sequence>
<feature type="chain" id="PRO_5041212137" description="Peptidase M14 domain-containing protein" evidence="8">
    <location>
        <begin position="19"/>
        <end position="441"/>
    </location>
</feature>
<protein>
    <recommendedName>
        <fullName evidence="9">Peptidase M14 domain-containing protein</fullName>
    </recommendedName>
</protein>
<comment type="caution">
    <text evidence="10">The sequence shown here is derived from an EMBL/GenBank/DDBJ whole genome shotgun (WGS) entry which is preliminary data.</text>
</comment>
<keyword evidence="3" id="KW-0645">Protease</keyword>
<proteinExistence type="inferred from homology"/>
<keyword evidence="5" id="KW-0862">Zinc</keyword>
<dbReference type="PROSITE" id="PS52035">
    <property type="entry name" value="PEPTIDASE_M14"/>
    <property type="match status" value="1"/>
</dbReference>
<dbReference type="GO" id="GO:0004181">
    <property type="term" value="F:metallocarboxypeptidase activity"/>
    <property type="evidence" value="ECO:0007669"/>
    <property type="project" value="InterPro"/>
</dbReference>
<feature type="signal peptide" evidence="8">
    <location>
        <begin position="1"/>
        <end position="18"/>
    </location>
</feature>
<accession>A0AA40BQX1</accession>
<evidence type="ECO:0000256" key="4">
    <source>
        <dbReference type="ARBA" id="ARBA00022801"/>
    </source>
</evidence>
<keyword evidence="8" id="KW-0732">Signal</keyword>
<keyword evidence="11" id="KW-1185">Reference proteome</keyword>
<reference evidence="10" key="1">
    <citation type="submission" date="2023-06" db="EMBL/GenBank/DDBJ databases">
        <title>Genome-scale phylogeny and comparative genomics of the fungal order Sordariales.</title>
        <authorList>
            <consortium name="Lawrence Berkeley National Laboratory"/>
            <person name="Hensen N."/>
            <person name="Bonometti L."/>
            <person name="Westerberg I."/>
            <person name="Brannstrom I.O."/>
            <person name="Guillou S."/>
            <person name="Cros-Aarteil S."/>
            <person name="Calhoun S."/>
            <person name="Haridas S."/>
            <person name="Kuo A."/>
            <person name="Mondo S."/>
            <person name="Pangilinan J."/>
            <person name="Riley R."/>
            <person name="LaButti K."/>
            <person name="Andreopoulos B."/>
            <person name="Lipzen A."/>
            <person name="Chen C."/>
            <person name="Yanf M."/>
            <person name="Daum C."/>
            <person name="Ng V."/>
            <person name="Clum A."/>
            <person name="Steindorff A."/>
            <person name="Ohm R."/>
            <person name="Martin F."/>
            <person name="Silar P."/>
            <person name="Natvig D."/>
            <person name="Lalanne C."/>
            <person name="Gautier V."/>
            <person name="Ament-velasquez S.L."/>
            <person name="Kruys A."/>
            <person name="Hutchinson M.I."/>
            <person name="Powell A.J."/>
            <person name="Barry K."/>
            <person name="Miller A.N."/>
            <person name="Grigoriev I.V."/>
            <person name="Debuchy R."/>
            <person name="Gladieux P."/>
            <person name="Thoren M.H."/>
            <person name="Johannesson H."/>
        </authorList>
    </citation>
    <scope>NUCLEOTIDE SEQUENCE</scope>
    <source>
        <strain evidence="10">SMH3187-1</strain>
    </source>
</reference>
<dbReference type="PANTHER" id="PTHR11705:SF143">
    <property type="entry name" value="SLL0236 PROTEIN"/>
    <property type="match status" value="1"/>
</dbReference>
<name>A0AA40BQX1_9PEZI</name>
<comment type="caution">
    <text evidence="7">Lacks conserved residue(s) required for the propagation of feature annotation.</text>
</comment>
<evidence type="ECO:0000256" key="1">
    <source>
        <dbReference type="ARBA" id="ARBA00001947"/>
    </source>
</evidence>
<dbReference type="GO" id="GO:0006508">
    <property type="term" value="P:proteolysis"/>
    <property type="evidence" value="ECO:0007669"/>
    <property type="project" value="UniProtKB-KW"/>
</dbReference>
<dbReference type="Pfam" id="PF00246">
    <property type="entry name" value="Peptidase_M14"/>
    <property type="match status" value="1"/>
</dbReference>
<evidence type="ECO:0000259" key="9">
    <source>
        <dbReference type="PROSITE" id="PS52035"/>
    </source>
</evidence>
<evidence type="ECO:0000313" key="10">
    <source>
        <dbReference type="EMBL" id="KAK0738736.1"/>
    </source>
</evidence>
<evidence type="ECO:0000256" key="7">
    <source>
        <dbReference type="PROSITE-ProRule" id="PRU01379"/>
    </source>
</evidence>
<comment type="cofactor">
    <cofactor evidence="1">
        <name>Zn(2+)</name>
        <dbReference type="ChEBI" id="CHEBI:29105"/>
    </cofactor>
</comment>
<evidence type="ECO:0000256" key="3">
    <source>
        <dbReference type="ARBA" id="ARBA00022670"/>
    </source>
</evidence>
<dbReference type="Gene3D" id="3.40.630.10">
    <property type="entry name" value="Zn peptidases"/>
    <property type="match status" value="1"/>
</dbReference>
<comment type="similarity">
    <text evidence="2 7">Belongs to the peptidase M14 family.</text>
</comment>
<feature type="domain" description="Peptidase M14" evidence="9">
    <location>
        <begin position="76"/>
        <end position="437"/>
    </location>
</feature>
<dbReference type="PANTHER" id="PTHR11705">
    <property type="entry name" value="PROTEASE FAMILY M14 CARBOXYPEPTIDASE A,B"/>
    <property type="match status" value="1"/>
</dbReference>
<dbReference type="InterPro" id="IPR000834">
    <property type="entry name" value="Peptidase_M14"/>
</dbReference>
<evidence type="ECO:0000256" key="6">
    <source>
        <dbReference type="ARBA" id="ARBA00023049"/>
    </source>
</evidence>
<dbReference type="AlphaFoldDB" id="A0AA40BQX1"/>
<dbReference type="GO" id="GO:0008270">
    <property type="term" value="F:zinc ion binding"/>
    <property type="evidence" value="ECO:0007669"/>
    <property type="project" value="InterPro"/>
</dbReference>
<keyword evidence="6" id="KW-0482">Metalloprotease</keyword>
<keyword evidence="4" id="KW-0378">Hydrolase</keyword>
<evidence type="ECO:0000256" key="2">
    <source>
        <dbReference type="ARBA" id="ARBA00005988"/>
    </source>
</evidence>
<dbReference type="SUPFAM" id="SSF53187">
    <property type="entry name" value="Zn-dependent exopeptidases"/>
    <property type="match status" value="1"/>
</dbReference>